<protein>
    <recommendedName>
        <fullName evidence="8">Peptidase S1 domain-containing protein</fullName>
    </recommendedName>
</protein>
<dbReference type="SUPFAM" id="SSF50494">
    <property type="entry name" value="Trypsin-like serine proteases"/>
    <property type="match status" value="1"/>
</dbReference>
<dbReference type="Pfam" id="PF00089">
    <property type="entry name" value="Trypsin"/>
    <property type="match status" value="1"/>
</dbReference>
<keyword evidence="7" id="KW-0732">Signal</keyword>
<dbReference type="InterPro" id="IPR050430">
    <property type="entry name" value="Peptidase_S1"/>
</dbReference>
<feature type="non-terminal residue" evidence="9">
    <location>
        <position position="1"/>
    </location>
</feature>
<accession>A0ABN8IMQ9</accession>
<dbReference type="Gene3D" id="2.40.10.10">
    <property type="entry name" value="Trypsin-like serine proteases"/>
    <property type="match status" value="1"/>
</dbReference>
<feature type="chain" id="PRO_5047122181" description="Peptidase S1 domain-containing protein" evidence="7">
    <location>
        <begin position="23"/>
        <end position="284"/>
    </location>
</feature>
<name>A0ABN8IMQ9_9NEOP</name>
<dbReference type="InterPro" id="IPR009003">
    <property type="entry name" value="Peptidase_S1_PA"/>
</dbReference>
<keyword evidence="4 6" id="KW-0720">Serine protease</keyword>
<dbReference type="PROSITE" id="PS50240">
    <property type="entry name" value="TRYPSIN_DOM"/>
    <property type="match status" value="1"/>
</dbReference>
<feature type="signal peptide" evidence="7">
    <location>
        <begin position="1"/>
        <end position="22"/>
    </location>
</feature>
<reference evidence="9" key="1">
    <citation type="submission" date="2022-03" db="EMBL/GenBank/DDBJ databases">
        <authorList>
            <person name="Martin H S."/>
        </authorList>
    </citation>
    <scope>NUCLEOTIDE SEQUENCE</scope>
</reference>
<keyword evidence="5" id="KW-1015">Disulfide bond</keyword>
<dbReference type="PROSITE" id="PS00135">
    <property type="entry name" value="TRYPSIN_SER"/>
    <property type="match status" value="1"/>
</dbReference>
<gene>
    <name evidence="9" type="ORF">IPOD504_LOCUS11096</name>
</gene>
<dbReference type="InterPro" id="IPR001254">
    <property type="entry name" value="Trypsin_dom"/>
</dbReference>
<keyword evidence="10" id="KW-1185">Reference proteome</keyword>
<dbReference type="InterPro" id="IPR001314">
    <property type="entry name" value="Peptidase_S1A"/>
</dbReference>
<evidence type="ECO:0000256" key="3">
    <source>
        <dbReference type="ARBA" id="ARBA00022801"/>
    </source>
</evidence>
<dbReference type="InterPro" id="IPR033116">
    <property type="entry name" value="TRYPSIN_SER"/>
</dbReference>
<dbReference type="InterPro" id="IPR018114">
    <property type="entry name" value="TRYPSIN_HIS"/>
</dbReference>
<dbReference type="PANTHER" id="PTHR24276">
    <property type="entry name" value="POLYSERASE-RELATED"/>
    <property type="match status" value="1"/>
</dbReference>
<evidence type="ECO:0000256" key="1">
    <source>
        <dbReference type="ARBA" id="ARBA00007664"/>
    </source>
</evidence>
<dbReference type="Proteomes" id="UP000837857">
    <property type="component" value="Chromosome 27"/>
</dbReference>
<proteinExistence type="inferred from homology"/>
<evidence type="ECO:0000313" key="9">
    <source>
        <dbReference type="EMBL" id="CAH2060560.1"/>
    </source>
</evidence>
<evidence type="ECO:0000256" key="7">
    <source>
        <dbReference type="SAM" id="SignalP"/>
    </source>
</evidence>
<sequence length="284" mass="30054">MWVVSFVFIAAAVAEEFHVSEADLTGEFSASRIIGGNPTVIEKYPYTVQVLYEGRLRCGGSLITQRHVLSAAHCFVNENDVVVNPNVFSVRVGSTYLSSGGTVYSVSMVVVHEGYNRPPRDNDVAVLVLGRRVATSAAVATVALPHPSAVVPSDALLVHVGWGSTHEMVPQASDVLNEVVVRKVNRSVCAQRYRLLEVATGEPYPVTGNMICAGLLDVGGKDACQGDSGGPLLYGDVVVGVTSWGYGCGQPSFPGVSARVASFTRWVESTVGAGRFVCGGAWHV</sequence>
<evidence type="ECO:0000256" key="4">
    <source>
        <dbReference type="ARBA" id="ARBA00022825"/>
    </source>
</evidence>
<keyword evidence="2 6" id="KW-0645">Protease</keyword>
<dbReference type="CDD" id="cd00190">
    <property type="entry name" value="Tryp_SPc"/>
    <property type="match status" value="1"/>
</dbReference>
<keyword evidence="3 6" id="KW-0378">Hydrolase</keyword>
<evidence type="ECO:0000313" key="10">
    <source>
        <dbReference type="Proteomes" id="UP000837857"/>
    </source>
</evidence>
<evidence type="ECO:0000256" key="5">
    <source>
        <dbReference type="ARBA" id="ARBA00023157"/>
    </source>
</evidence>
<evidence type="ECO:0000256" key="6">
    <source>
        <dbReference type="RuleBase" id="RU363034"/>
    </source>
</evidence>
<evidence type="ECO:0000256" key="2">
    <source>
        <dbReference type="ARBA" id="ARBA00022670"/>
    </source>
</evidence>
<dbReference type="EMBL" id="OW152839">
    <property type="protein sequence ID" value="CAH2060560.1"/>
    <property type="molecule type" value="Genomic_DNA"/>
</dbReference>
<dbReference type="PRINTS" id="PR00722">
    <property type="entry name" value="CHYMOTRYPSIN"/>
</dbReference>
<feature type="domain" description="Peptidase S1" evidence="8">
    <location>
        <begin position="33"/>
        <end position="272"/>
    </location>
</feature>
<organism evidence="9 10">
    <name type="scientific">Iphiclides podalirius</name>
    <name type="common">scarce swallowtail</name>
    <dbReference type="NCBI Taxonomy" id="110791"/>
    <lineage>
        <taxon>Eukaryota</taxon>
        <taxon>Metazoa</taxon>
        <taxon>Ecdysozoa</taxon>
        <taxon>Arthropoda</taxon>
        <taxon>Hexapoda</taxon>
        <taxon>Insecta</taxon>
        <taxon>Pterygota</taxon>
        <taxon>Neoptera</taxon>
        <taxon>Endopterygota</taxon>
        <taxon>Lepidoptera</taxon>
        <taxon>Glossata</taxon>
        <taxon>Ditrysia</taxon>
        <taxon>Papilionoidea</taxon>
        <taxon>Papilionidae</taxon>
        <taxon>Papilioninae</taxon>
        <taxon>Iphiclides</taxon>
    </lineage>
</organism>
<comment type="similarity">
    <text evidence="1">Belongs to the peptidase S1 family.</text>
</comment>
<dbReference type="InterPro" id="IPR043504">
    <property type="entry name" value="Peptidase_S1_PA_chymotrypsin"/>
</dbReference>
<dbReference type="PANTHER" id="PTHR24276:SF91">
    <property type="entry name" value="AT26814P-RELATED"/>
    <property type="match status" value="1"/>
</dbReference>
<dbReference type="SMART" id="SM00020">
    <property type="entry name" value="Tryp_SPc"/>
    <property type="match status" value="1"/>
</dbReference>
<dbReference type="PROSITE" id="PS00134">
    <property type="entry name" value="TRYPSIN_HIS"/>
    <property type="match status" value="1"/>
</dbReference>
<evidence type="ECO:0000259" key="8">
    <source>
        <dbReference type="PROSITE" id="PS50240"/>
    </source>
</evidence>